<evidence type="ECO:0000313" key="7">
    <source>
        <dbReference type="Proteomes" id="UP000321960"/>
    </source>
</evidence>
<dbReference type="CDD" id="cd07377">
    <property type="entry name" value="WHTH_GntR"/>
    <property type="match status" value="1"/>
</dbReference>
<dbReference type="PANTHER" id="PTHR43537:SF50">
    <property type="entry name" value="TRANSCRIPTIONAL REGULATORY PROTEIN"/>
    <property type="match status" value="1"/>
</dbReference>
<dbReference type="PROSITE" id="PS50949">
    <property type="entry name" value="HTH_GNTR"/>
    <property type="match status" value="1"/>
</dbReference>
<evidence type="ECO:0000259" key="4">
    <source>
        <dbReference type="PROSITE" id="PS50949"/>
    </source>
</evidence>
<evidence type="ECO:0000256" key="2">
    <source>
        <dbReference type="ARBA" id="ARBA00023125"/>
    </source>
</evidence>
<dbReference type="InterPro" id="IPR000524">
    <property type="entry name" value="Tscrpt_reg_HTH_GntR"/>
</dbReference>
<dbReference type="InterPro" id="IPR011711">
    <property type="entry name" value="GntR_C"/>
</dbReference>
<dbReference type="RefSeq" id="WP_147028271.1">
    <property type="nucleotide sequence ID" value="NZ_BJZU01000121.1"/>
</dbReference>
<dbReference type="Gene3D" id="1.20.120.530">
    <property type="entry name" value="GntR ligand-binding domain-like"/>
    <property type="match status" value="1"/>
</dbReference>
<keyword evidence="1" id="KW-0805">Transcription regulation</keyword>
<dbReference type="GO" id="GO:0003677">
    <property type="term" value="F:DNA binding"/>
    <property type="evidence" value="ECO:0007669"/>
    <property type="project" value="UniProtKB-KW"/>
</dbReference>
<dbReference type="Gene3D" id="1.10.10.10">
    <property type="entry name" value="Winged helix-like DNA-binding domain superfamily/Winged helix DNA-binding domain"/>
    <property type="match status" value="1"/>
</dbReference>
<keyword evidence="3" id="KW-0804">Transcription</keyword>
<dbReference type="Pfam" id="PF00392">
    <property type="entry name" value="GntR"/>
    <property type="match status" value="1"/>
</dbReference>
<dbReference type="SUPFAM" id="SSF48008">
    <property type="entry name" value="GntR ligand-binding domain-like"/>
    <property type="match status" value="1"/>
</dbReference>
<evidence type="ECO:0000256" key="3">
    <source>
        <dbReference type="ARBA" id="ARBA00023163"/>
    </source>
</evidence>
<sequence length="225" mass="25271">MNKIDTGLGISRRYLHDEVADRMRELIQSGEMEPRARINEGELTERFGISRTPLREAIKILATEGLLELLPNRGARVASISQGEIEEMVEVIAGLEATAAELACRRITDEEIAAIEVDHAAMVSAWQAGEEAEYFRINRTIHEAIMTASRNVTLSGIYMSLSGRIQRSRYKAHQTAEQWERAVHEHERMIQLLHARDGASLSPLMREHIRGKKQVIAANYGEADG</sequence>
<proteinExistence type="predicted"/>
<dbReference type="SMART" id="SM00895">
    <property type="entry name" value="FCD"/>
    <property type="match status" value="1"/>
</dbReference>
<dbReference type="AlphaFoldDB" id="A0A512J9X2"/>
<dbReference type="PRINTS" id="PR00035">
    <property type="entry name" value="HTHGNTR"/>
</dbReference>
<dbReference type="InterPro" id="IPR008920">
    <property type="entry name" value="TF_FadR/GntR_C"/>
</dbReference>
<dbReference type="Proteomes" id="UP000321960">
    <property type="component" value="Unassembled WGS sequence"/>
</dbReference>
<keyword evidence="2" id="KW-0238">DNA-binding</keyword>
<dbReference type="SUPFAM" id="SSF46785">
    <property type="entry name" value="Winged helix' DNA-binding domain"/>
    <property type="match status" value="1"/>
</dbReference>
<dbReference type="EMBL" id="BSPK01000118">
    <property type="protein sequence ID" value="GLS67964.1"/>
    <property type="molecule type" value="Genomic_DNA"/>
</dbReference>
<evidence type="ECO:0000313" key="6">
    <source>
        <dbReference type="EMBL" id="GLS67964.1"/>
    </source>
</evidence>
<keyword evidence="8" id="KW-1185">Reference proteome</keyword>
<feature type="domain" description="HTH gntR-type" evidence="4">
    <location>
        <begin position="13"/>
        <end position="80"/>
    </location>
</feature>
<name>A0A512J9X2_9HYPH</name>
<dbReference type="EMBL" id="BJZU01000121">
    <property type="protein sequence ID" value="GEP06756.1"/>
    <property type="molecule type" value="Genomic_DNA"/>
</dbReference>
<organism evidence="5 7">
    <name type="scientific">Methylobacterium oxalidis</name>
    <dbReference type="NCBI Taxonomy" id="944322"/>
    <lineage>
        <taxon>Bacteria</taxon>
        <taxon>Pseudomonadati</taxon>
        <taxon>Pseudomonadota</taxon>
        <taxon>Alphaproteobacteria</taxon>
        <taxon>Hyphomicrobiales</taxon>
        <taxon>Methylobacteriaceae</taxon>
        <taxon>Methylobacterium</taxon>
    </lineage>
</organism>
<dbReference type="InterPro" id="IPR036390">
    <property type="entry name" value="WH_DNA-bd_sf"/>
</dbReference>
<gene>
    <name evidence="6" type="ORF">GCM10007888_63490</name>
    <name evidence="5" type="ORF">MOX02_47940</name>
</gene>
<reference evidence="8" key="2">
    <citation type="journal article" date="2019" name="Int. J. Syst. Evol. Microbiol.">
        <title>The Global Catalogue of Microorganisms (GCM) 10K type strain sequencing project: providing services to taxonomists for standard genome sequencing and annotation.</title>
        <authorList>
            <consortium name="The Broad Institute Genomics Platform"/>
            <consortium name="The Broad Institute Genome Sequencing Center for Infectious Disease"/>
            <person name="Wu L."/>
            <person name="Ma J."/>
        </authorList>
    </citation>
    <scope>NUCLEOTIDE SEQUENCE [LARGE SCALE GENOMIC DNA]</scope>
    <source>
        <strain evidence="8">NBRC 107715</strain>
    </source>
</reference>
<dbReference type="PANTHER" id="PTHR43537">
    <property type="entry name" value="TRANSCRIPTIONAL REGULATOR, GNTR FAMILY"/>
    <property type="match status" value="1"/>
</dbReference>
<evidence type="ECO:0000256" key="1">
    <source>
        <dbReference type="ARBA" id="ARBA00023015"/>
    </source>
</evidence>
<dbReference type="SMART" id="SM00345">
    <property type="entry name" value="HTH_GNTR"/>
    <property type="match status" value="1"/>
</dbReference>
<reference evidence="6" key="4">
    <citation type="submission" date="2023-01" db="EMBL/GenBank/DDBJ databases">
        <title>Draft genome sequence of Methylobacterium oxalidis strain NBRC 107715.</title>
        <authorList>
            <person name="Sun Q."/>
            <person name="Mori K."/>
        </authorList>
    </citation>
    <scope>NUCLEOTIDE SEQUENCE</scope>
    <source>
        <strain evidence="6">NBRC 107715</strain>
    </source>
</reference>
<reference evidence="5 7" key="3">
    <citation type="submission" date="2019-07" db="EMBL/GenBank/DDBJ databases">
        <title>Whole genome shotgun sequence of Methylobacterium oxalidis NBRC 107715.</title>
        <authorList>
            <person name="Hosoyama A."/>
            <person name="Uohara A."/>
            <person name="Ohji S."/>
            <person name="Ichikawa N."/>
        </authorList>
    </citation>
    <scope>NUCLEOTIDE SEQUENCE [LARGE SCALE GENOMIC DNA]</scope>
    <source>
        <strain evidence="5 7">NBRC 107715</strain>
    </source>
</reference>
<accession>A0A512J9X2</accession>
<comment type="caution">
    <text evidence="5">The sequence shown here is derived from an EMBL/GenBank/DDBJ whole genome shotgun (WGS) entry which is preliminary data.</text>
</comment>
<dbReference type="Pfam" id="PF07729">
    <property type="entry name" value="FCD"/>
    <property type="match status" value="1"/>
</dbReference>
<protein>
    <submittedName>
        <fullName evidence="5">Transcriptional regulator</fullName>
    </submittedName>
</protein>
<reference evidence="6" key="1">
    <citation type="journal article" date="2014" name="Int. J. Syst. Evol. Microbiol.">
        <title>Complete genome of a new Firmicutes species belonging to the dominant human colonic microbiota ('Ruminococcus bicirculans') reveals two chromosomes and a selective capacity to utilize plant glucans.</title>
        <authorList>
            <consortium name="NISC Comparative Sequencing Program"/>
            <person name="Wegmann U."/>
            <person name="Louis P."/>
            <person name="Goesmann A."/>
            <person name="Henrissat B."/>
            <person name="Duncan S.H."/>
            <person name="Flint H.J."/>
        </authorList>
    </citation>
    <scope>NUCLEOTIDE SEQUENCE</scope>
    <source>
        <strain evidence="6">NBRC 107715</strain>
    </source>
</reference>
<dbReference type="OrthoDB" id="8114900at2"/>
<dbReference type="GO" id="GO:0003700">
    <property type="term" value="F:DNA-binding transcription factor activity"/>
    <property type="evidence" value="ECO:0007669"/>
    <property type="project" value="InterPro"/>
</dbReference>
<evidence type="ECO:0000313" key="5">
    <source>
        <dbReference type="EMBL" id="GEP06756.1"/>
    </source>
</evidence>
<dbReference type="Proteomes" id="UP001156856">
    <property type="component" value="Unassembled WGS sequence"/>
</dbReference>
<dbReference type="InterPro" id="IPR036388">
    <property type="entry name" value="WH-like_DNA-bd_sf"/>
</dbReference>
<evidence type="ECO:0000313" key="8">
    <source>
        <dbReference type="Proteomes" id="UP001156856"/>
    </source>
</evidence>